<evidence type="ECO:0008006" key="10">
    <source>
        <dbReference type="Google" id="ProtNLM"/>
    </source>
</evidence>
<protein>
    <recommendedName>
        <fullName evidence="10">Transmembrane protein</fullName>
    </recommendedName>
</protein>
<sequence length="264" mass="29090">MPKTMAVTHADLAPSRRRTDLGSKLGVLLIVLNILCGLFCFILCLIAEATRSEITWIDRNEGRYECVYSGSGKMPLLCAASAFVGLAIAMMIEHTFMMIAVSKLPPSALVTLDPDFGSSWTLTCQAGFFFVTTWICFAVGEILLLIGMSVESGHLKNWLRPRPSCLVIREGLFSAAGVFTLASVFLAAGLYLTALRAQRTSQEHENVRQQILEAAALYESPPRSPGRQRIAAIAREDPVFREDHSNDQASFEFPLNYTKDPILV</sequence>
<dbReference type="PANTHER" id="PTHR31769">
    <property type="entry name" value="OS07G0462200 PROTEIN-RELATED"/>
    <property type="match status" value="1"/>
</dbReference>
<dbReference type="EMBL" id="BTGU01000055">
    <property type="protein sequence ID" value="GMN55224.1"/>
    <property type="molecule type" value="Genomic_DNA"/>
</dbReference>
<dbReference type="Proteomes" id="UP001187192">
    <property type="component" value="Unassembled WGS sequence"/>
</dbReference>
<keyword evidence="9" id="KW-1185">Reference proteome</keyword>
<dbReference type="Gramene" id="FCD_00013395-RA">
    <property type="protein sequence ID" value="FCD_00013395-RA:cds"/>
    <property type="gene ID" value="FCD_00013395"/>
</dbReference>
<dbReference type="Pfam" id="PF06749">
    <property type="entry name" value="DUF1218"/>
    <property type="match status" value="1"/>
</dbReference>
<evidence type="ECO:0000256" key="6">
    <source>
        <dbReference type="ARBA" id="ARBA00029467"/>
    </source>
</evidence>
<feature type="transmembrane region" description="Helical" evidence="7">
    <location>
        <begin position="76"/>
        <end position="100"/>
    </location>
</feature>
<keyword evidence="5 7" id="KW-0472">Membrane</keyword>
<dbReference type="GO" id="GO:0012505">
    <property type="term" value="C:endomembrane system"/>
    <property type="evidence" value="ECO:0007669"/>
    <property type="project" value="UniProtKB-SubCell"/>
</dbReference>
<evidence type="ECO:0000313" key="9">
    <source>
        <dbReference type="Proteomes" id="UP001187192"/>
    </source>
</evidence>
<name>A0AA88DKC7_FICCA</name>
<dbReference type="InterPro" id="IPR009606">
    <property type="entry name" value="DEAL/Modifying_wall_lignin1/2"/>
</dbReference>
<dbReference type="AlphaFoldDB" id="A0AA88DKC7"/>
<comment type="subcellular location">
    <subcellularLocation>
        <location evidence="1">Endomembrane system</location>
        <topology evidence="1">Multi-pass membrane protein</topology>
    </subcellularLocation>
</comment>
<organism evidence="8 9">
    <name type="scientific">Ficus carica</name>
    <name type="common">Common fig</name>
    <dbReference type="NCBI Taxonomy" id="3494"/>
    <lineage>
        <taxon>Eukaryota</taxon>
        <taxon>Viridiplantae</taxon>
        <taxon>Streptophyta</taxon>
        <taxon>Embryophyta</taxon>
        <taxon>Tracheophyta</taxon>
        <taxon>Spermatophyta</taxon>
        <taxon>Magnoliopsida</taxon>
        <taxon>eudicotyledons</taxon>
        <taxon>Gunneridae</taxon>
        <taxon>Pentapetalae</taxon>
        <taxon>rosids</taxon>
        <taxon>fabids</taxon>
        <taxon>Rosales</taxon>
        <taxon>Moraceae</taxon>
        <taxon>Ficeae</taxon>
        <taxon>Ficus</taxon>
    </lineage>
</organism>
<dbReference type="InterPro" id="IPR052222">
    <property type="entry name" value="DESIGUAL"/>
</dbReference>
<gene>
    <name evidence="8" type="ORF">TIFTF001_024339</name>
</gene>
<feature type="transmembrane region" description="Helical" evidence="7">
    <location>
        <begin position="171"/>
        <end position="192"/>
    </location>
</feature>
<evidence type="ECO:0000256" key="4">
    <source>
        <dbReference type="ARBA" id="ARBA00022989"/>
    </source>
</evidence>
<comment type="similarity">
    <text evidence="6">Belongs to the DESIGUAL family.</text>
</comment>
<keyword evidence="4 7" id="KW-1133">Transmembrane helix</keyword>
<evidence type="ECO:0000313" key="8">
    <source>
        <dbReference type="EMBL" id="GMN55224.1"/>
    </source>
</evidence>
<evidence type="ECO:0000256" key="3">
    <source>
        <dbReference type="ARBA" id="ARBA00022729"/>
    </source>
</evidence>
<comment type="caution">
    <text evidence="8">The sequence shown here is derived from an EMBL/GenBank/DDBJ whole genome shotgun (WGS) entry which is preliminary data.</text>
</comment>
<evidence type="ECO:0000256" key="7">
    <source>
        <dbReference type="SAM" id="Phobius"/>
    </source>
</evidence>
<feature type="transmembrane region" description="Helical" evidence="7">
    <location>
        <begin position="25"/>
        <end position="47"/>
    </location>
</feature>
<reference evidence="8" key="1">
    <citation type="submission" date="2023-07" db="EMBL/GenBank/DDBJ databases">
        <title>draft genome sequence of fig (Ficus carica).</title>
        <authorList>
            <person name="Takahashi T."/>
            <person name="Nishimura K."/>
        </authorList>
    </citation>
    <scope>NUCLEOTIDE SEQUENCE</scope>
</reference>
<keyword evidence="3" id="KW-0732">Signal</keyword>
<evidence type="ECO:0000256" key="2">
    <source>
        <dbReference type="ARBA" id="ARBA00022692"/>
    </source>
</evidence>
<proteinExistence type="inferred from homology"/>
<accession>A0AA88DKC7</accession>
<evidence type="ECO:0000256" key="1">
    <source>
        <dbReference type="ARBA" id="ARBA00004127"/>
    </source>
</evidence>
<feature type="transmembrane region" description="Helical" evidence="7">
    <location>
        <begin position="120"/>
        <end position="150"/>
    </location>
</feature>
<keyword evidence="2 7" id="KW-0812">Transmembrane</keyword>
<evidence type="ECO:0000256" key="5">
    <source>
        <dbReference type="ARBA" id="ARBA00023136"/>
    </source>
</evidence>